<evidence type="ECO:0000256" key="2">
    <source>
        <dbReference type="ARBA" id="ARBA00012513"/>
    </source>
</evidence>
<dbReference type="SUPFAM" id="SSF48371">
    <property type="entry name" value="ARM repeat"/>
    <property type="match status" value="1"/>
</dbReference>
<feature type="compositionally biased region" description="Polar residues" evidence="9">
    <location>
        <begin position="1074"/>
        <end position="1083"/>
    </location>
</feature>
<dbReference type="InterPro" id="IPR016024">
    <property type="entry name" value="ARM-type_fold"/>
</dbReference>
<dbReference type="InterPro" id="IPR014009">
    <property type="entry name" value="PIK_FAT"/>
</dbReference>
<dbReference type="PROSITE" id="PS51189">
    <property type="entry name" value="FAT"/>
    <property type="match status" value="1"/>
</dbReference>
<evidence type="ECO:0000256" key="5">
    <source>
        <dbReference type="ARBA" id="ARBA00022741"/>
    </source>
</evidence>
<dbReference type="Gene3D" id="1.20.120.150">
    <property type="entry name" value="FKBP12-rapamycin binding domain"/>
    <property type="match status" value="1"/>
</dbReference>
<keyword evidence="5" id="KW-0547">Nucleotide-binding</keyword>
<dbReference type="GO" id="GO:0031932">
    <property type="term" value="C:TORC2 complex"/>
    <property type="evidence" value="ECO:0007669"/>
    <property type="project" value="TreeGrafter"/>
</dbReference>
<dbReference type="GO" id="GO:0005634">
    <property type="term" value="C:nucleus"/>
    <property type="evidence" value="ECO:0007669"/>
    <property type="project" value="TreeGrafter"/>
</dbReference>
<evidence type="ECO:0000256" key="1">
    <source>
        <dbReference type="ARBA" id="ARBA00011031"/>
    </source>
</evidence>
<evidence type="ECO:0000313" key="13">
    <source>
        <dbReference type="EMBL" id="OHS95604.1"/>
    </source>
</evidence>
<evidence type="ECO:0000259" key="12">
    <source>
        <dbReference type="PROSITE" id="PS51190"/>
    </source>
</evidence>
<comment type="similarity">
    <text evidence="1">Belongs to the PI3/PI4-kinase family.</text>
</comment>
<dbReference type="GO" id="GO:0005524">
    <property type="term" value="F:ATP binding"/>
    <property type="evidence" value="ECO:0007669"/>
    <property type="project" value="UniProtKB-KW"/>
</dbReference>
<dbReference type="RefSeq" id="XP_068348741.1">
    <property type="nucleotide sequence ID" value="XM_068511958.1"/>
</dbReference>
<dbReference type="Pfam" id="PF00454">
    <property type="entry name" value="PI3_PI4_kinase"/>
    <property type="match status" value="1"/>
</dbReference>
<protein>
    <recommendedName>
        <fullName evidence="2">non-specific serine/threonine protein kinase</fullName>
        <ecNumber evidence="2">2.7.11.1</ecNumber>
    </recommendedName>
</protein>
<accession>A0A1J4JEB7</accession>
<dbReference type="SMART" id="SM00146">
    <property type="entry name" value="PI3Kc"/>
    <property type="match status" value="1"/>
</dbReference>
<dbReference type="PANTHER" id="PTHR11139:SF9">
    <property type="entry name" value="SERINE_THREONINE-PROTEIN KINASE MTOR"/>
    <property type="match status" value="1"/>
</dbReference>
<comment type="caution">
    <text evidence="13">The sequence shown here is derived from an EMBL/GenBank/DDBJ whole genome shotgun (WGS) entry which is preliminary data.</text>
</comment>
<gene>
    <name evidence="13" type="ORF">TRFO_38290</name>
</gene>
<name>A0A1J4JEB7_9EUKA</name>
<dbReference type="FunFam" id="3.30.1010.10:FF:000006">
    <property type="entry name" value="Serine/threonine-protein kinase TOR"/>
    <property type="match status" value="1"/>
</dbReference>
<dbReference type="Pfam" id="PF02260">
    <property type="entry name" value="FATC"/>
    <property type="match status" value="1"/>
</dbReference>
<dbReference type="PANTHER" id="PTHR11139">
    <property type="entry name" value="ATAXIA TELANGIECTASIA MUTATED ATM -RELATED"/>
    <property type="match status" value="1"/>
</dbReference>
<dbReference type="GO" id="GO:0044877">
    <property type="term" value="F:protein-containing complex binding"/>
    <property type="evidence" value="ECO:0007669"/>
    <property type="project" value="InterPro"/>
</dbReference>
<dbReference type="Pfam" id="PF02259">
    <property type="entry name" value="FAT"/>
    <property type="match status" value="1"/>
</dbReference>
<evidence type="ECO:0000256" key="9">
    <source>
        <dbReference type="SAM" id="MobiDB-lite"/>
    </source>
</evidence>
<dbReference type="InterPro" id="IPR018936">
    <property type="entry name" value="PI3/4_kinase_CS"/>
</dbReference>
<evidence type="ECO:0000259" key="10">
    <source>
        <dbReference type="PROSITE" id="PS50290"/>
    </source>
</evidence>
<dbReference type="EC" id="2.7.11.1" evidence="2"/>
<dbReference type="InterPro" id="IPR011009">
    <property type="entry name" value="Kinase-like_dom_sf"/>
</dbReference>
<sequence>MALRRRFSREKAVFSSKLEQIKLAFAGRDKVYDEFSEKKVEGTLEFYIGETVKNIQNPESPNYRAALASFQKFVANQYKIENAMNNGPTFMNMLLQIVSLSKRSLLEYTVFIRAIISINIGDKIDIANKIANNITNLPPDSNRITWENFEYILKFLSRCLKNIMPIIFALKETSFSWIQKSDKEETISGFYLLSLLMKNFYSMLTPFFSQIQGLLIFGLTDRVSNAVYQTINSAIYLQSVAPMFDLLGLSKKLIIFLNEKRYLNYESLITGLEMILDTYPDYCRYLMLFNSPIELLKCKDNDIRLAGLRISPLYVRLTQNKASLSEIIKSYYDLLKRRSPIRTEALISLANVIFTAKRAGCVIENELTSKLYKKVTKYMDIDEVFYAYIAILTCRDVSTFEKDAGVAFNRSINQYIIDGFYHYCRVVPSKFEVIHRTFLICFNKVLLNINSPADKIIFSFEGLEKLNISTKLIPTALAIRYSMLLNYNNPKVRQLAAKFVLDYQKKNPTIEMLCRILSVICSESQLSNDTRLYLLSNLHKQPVDVSVIPFVMTLLYDTDNLIQRRAFQYFVEIIELEGVSDIITEFLRELEKGMRLSNTPDKTSIRFFNILCRSAYAIDEKPALQNILIPFADFLVSYLLDSHKVFVIGLELLRYMIPVSTISIDLNKLVQNIDNSINQHSSYHRLDSAFELLQVAFQYTPLRTTIYDKHSHLITKLHLLAKLNKNQVNQEKLLSTLSTIGALNPEFQRSMNKILDEMNGIANTPMSFFTLAESTDPEDKLNYASIGISIKTLLEVMNDETLGSLFSISTEALQRVLRNCRLIDDNLLNEVLKQISTILAKGDNSNINTILTHLPTIIGIFGDKFAPLVTPVVDFICDSWNKFERLLLLRIVEWIKITNFELLEPHVLRLANLFVSDVMSCTIEMADMIFSAFVTLSSYNLIIGHVVFPPLIHWINNHATNTDACSQMLSKLAALLSAGGGVNYSSQIIRTMIKIVHFNKNLHDPALAVIRVLSLLMGPRFILFLPSLQDIFVVSESDELSIVIQIYKSGQFIPQSLKTKVRNEDHPGRRRNASQRSSIGSFSSDKRDFSFPFPNEAWSEDLWLQWWEKITNGFLKSSDSRAVSVCKDLAQRYSIIKDKLFPVAFAMRRYRGNDQQNLDSCMNIVLSSAPNNITRGFLSIYEIYDALDAPNLPFNPRIVAKKAVEVDMYALALRLYENVPRDDETIQALVTLNQQLGLPLAANGVLRCSMTNRQAELSEHLGLWEEALKQYQNEGGQNKIGIMNCLRALSRYNELKNLTKTGVFAASAAWHLFQYDEFVKIAEELEENDQSRYYLVIMNIMKNNFTEARNLINKIRKKSCEKVFPALGEDYERMYQEFAEISALSEIEEAMNYFECLEKAKSAEEKVRHDAQESMQRIRQLWNIRFSQLQPIPAVLHDHLCIRLLVLHVSDQRESFLKLIESSLKYKQLELAESIINICETNDKCVEYQVMRCHLFWARGEHQQAINELSKLNLPETTLTLASWLLEVNNPVDARKKLDNFEKKNTAELEVWAQVNLALYESQKSNRNFLVDAFDGLLQCLSIAKSNILTYTLRVLHVLFKYGCDELFASFEKYIKIIPLHVWPDVVIQLMSRLPSSNRGMRKTIGELIKLVGSVHPHAALPPLMVSTYFDNTERQRVSLEILGEIKLQHPHTVANLYAFSSELQKVALSRWEAAVSKIDEASRILISKRPDVINEMNQLLAELDEIVLSPPKSFYEISFIHEYGHIFEVASRWRKVYEDTKDMNVFQIFWKYYTTAFYSIRPMLKNMKNFELSDASPYLANCQDFDIPVPGTYSAERSYFQIHKFDKKVTVIDSKQRPRKIALYGDDGEKYTFLLKAHEDTRLDERIMQLFSFVNTLVDKQMNLPLRDRLSITTYKVIPITPETGLIGWVRNCVTLYDVVKIHREQNNIHLEAEFEETISSYPNYDDLPVGREKIHAFLKGYSACDGCDLKKTLFTQSIDSMDWLQRRTNYAASLAMNSMAGYVLGLGDRHLCNIMINNRSAKLIHIDFGDSFEVAQHRSHFPEKVPFRLTKLLQKALEMGQPEGTFRSSCENTMRIMRTNSEQIIGLLSAFIYDPLRQWTISSGAVHNSMNRNSNNSLGNNTDESTSATIIVKRIEDKLHGNDFDDVKKLNVEQQVERLIDDAMDNANLCQMFKGWYPWW</sequence>
<dbReference type="InterPro" id="IPR026683">
    <property type="entry name" value="TOR_cat"/>
</dbReference>
<dbReference type="SMART" id="SM01345">
    <property type="entry name" value="Rapamycin_bind"/>
    <property type="match status" value="1"/>
</dbReference>
<keyword evidence="7" id="KW-0067">ATP-binding</keyword>
<comment type="catalytic activity">
    <reaction evidence="8">
        <text>L-seryl-[protein] + ATP = O-phospho-L-seryl-[protein] + ADP + H(+)</text>
        <dbReference type="Rhea" id="RHEA:17989"/>
        <dbReference type="Rhea" id="RHEA-COMP:9863"/>
        <dbReference type="Rhea" id="RHEA-COMP:11604"/>
        <dbReference type="ChEBI" id="CHEBI:15378"/>
        <dbReference type="ChEBI" id="CHEBI:29999"/>
        <dbReference type="ChEBI" id="CHEBI:30616"/>
        <dbReference type="ChEBI" id="CHEBI:83421"/>
        <dbReference type="ChEBI" id="CHEBI:456216"/>
        <dbReference type="EC" id="2.7.11.1"/>
    </reaction>
</comment>
<keyword evidence="14" id="KW-1185">Reference proteome</keyword>
<feature type="domain" description="PI3K/PI4K catalytic" evidence="10">
    <location>
        <begin position="1846"/>
        <end position="2165"/>
    </location>
</feature>
<feature type="region of interest" description="Disordered" evidence="9">
    <location>
        <begin position="1058"/>
        <end position="1085"/>
    </location>
</feature>
<dbReference type="CDD" id="cd05169">
    <property type="entry name" value="PIKKc_TOR"/>
    <property type="match status" value="1"/>
</dbReference>
<evidence type="ECO:0000256" key="4">
    <source>
        <dbReference type="ARBA" id="ARBA00022737"/>
    </source>
</evidence>
<dbReference type="InterPro" id="IPR000403">
    <property type="entry name" value="PI3/4_kinase_cat_dom"/>
</dbReference>
<organism evidence="13 14">
    <name type="scientific">Tritrichomonas foetus</name>
    <dbReference type="NCBI Taxonomy" id="1144522"/>
    <lineage>
        <taxon>Eukaryota</taxon>
        <taxon>Metamonada</taxon>
        <taxon>Parabasalia</taxon>
        <taxon>Tritrichomonadida</taxon>
        <taxon>Tritrichomonadidae</taxon>
        <taxon>Tritrichomonas</taxon>
    </lineage>
</organism>
<dbReference type="GO" id="GO:0004674">
    <property type="term" value="F:protein serine/threonine kinase activity"/>
    <property type="evidence" value="ECO:0007669"/>
    <property type="project" value="UniProtKB-EC"/>
</dbReference>
<dbReference type="Gene3D" id="1.10.1070.11">
    <property type="entry name" value="Phosphatidylinositol 3-/4-kinase, catalytic domain"/>
    <property type="match status" value="1"/>
</dbReference>
<dbReference type="PROSITE" id="PS00916">
    <property type="entry name" value="PI3_4_KINASE_2"/>
    <property type="match status" value="1"/>
</dbReference>
<dbReference type="InterPro" id="IPR036738">
    <property type="entry name" value="FRB_sf"/>
</dbReference>
<dbReference type="GO" id="GO:0031929">
    <property type="term" value="P:TOR signaling"/>
    <property type="evidence" value="ECO:0007669"/>
    <property type="project" value="TreeGrafter"/>
</dbReference>
<dbReference type="GO" id="GO:0016242">
    <property type="term" value="P:negative regulation of macroautophagy"/>
    <property type="evidence" value="ECO:0007669"/>
    <property type="project" value="TreeGrafter"/>
</dbReference>
<dbReference type="PROSITE" id="PS50290">
    <property type="entry name" value="PI3_4_KINASE_3"/>
    <property type="match status" value="1"/>
</dbReference>
<keyword evidence="6 13" id="KW-0418">Kinase</keyword>
<dbReference type="SMART" id="SM01343">
    <property type="entry name" value="FATC"/>
    <property type="match status" value="1"/>
</dbReference>
<dbReference type="InterPro" id="IPR003152">
    <property type="entry name" value="FATC_dom"/>
</dbReference>
<evidence type="ECO:0000256" key="8">
    <source>
        <dbReference type="ARBA" id="ARBA00048679"/>
    </source>
</evidence>
<evidence type="ECO:0000256" key="6">
    <source>
        <dbReference type="ARBA" id="ARBA00022777"/>
    </source>
</evidence>
<dbReference type="InterPro" id="IPR036940">
    <property type="entry name" value="PI3/4_kinase_cat_sf"/>
</dbReference>
<evidence type="ECO:0000256" key="7">
    <source>
        <dbReference type="ARBA" id="ARBA00022840"/>
    </source>
</evidence>
<reference evidence="13" key="1">
    <citation type="submission" date="2016-10" db="EMBL/GenBank/DDBJ databases">
        <authorList>
            <person name="Benchimol M."/>
            <person name="Almeida L.G."/>
            <person name="Vasconcelos A.T."/>
            <person name="Perreira-Neves A."/>
            <person name="Rosa I.A."/>
            <person name="Tasca T."/>
            <person name="Bogo M.R."/>
            <person name="de Souza W."/>
        </authorList>
    </citation>
    <scope>NUCLEOTIDE SEQUENCE [LARGE SCALE GENOMIC DNA]</scope>
    <source>
        <strain evidence="13">K</strain>
    </source>
</reference>
<dbReference type="SUPFAM" id="SSF47212">
    <property type="entry name" value="FKBP12-rapamycin-binding domain of FKBP-rapamycin-associated protein (FRAP)"/>
    <property type="match status" value="1"/>
</dbReference>
<proteinExistence type="inferred from homology"/>
<feature type="domain" description="FATC" evidence="12">
    <location>
        <begin position="2170"/>
        <end position="2202"/>
    </location>
</feature>
<dbReference type="SUPFAM" id="SSF56112">
    <property type="entry name" value="Protein kinase-like (PK-like)"/>
    <property type="match status" value="1"/>
</dbReference>
<keyword evidence="4" id="KW-0677">Repeat</keyword>
<dbReference type="PROSITE" id="PS51190">
    <property type="entry name" value="FATC"/>
    <property type="match status" value="1"/>
</dbReference>
<dbReference type="InterPro" id="IPR003151">
    <property type="entry name" value="PIK-rel_kinase_FAT"/>
</dbReference>
<dbReference type="GO" id="GO:0031931">
    <property type="term" value="C:TORC1 complex"/>
    <property type="evidence" value="ECO:0007669"/>
    <property type="project" value="TreeGrafter"/>
</dbReference>
<evidence type="ECO:0000256" key="3">
    <source>
        <dbReference type="ARBA" id="ARBA00022679"/>
    </source>
</evidence>
<evidence type="ECO:0000259" key="11">
    <source>
        <dbReference type="PROSITE" id="PS51189"/>
    </source>
</evidence>
<dbReference type="VEuPathDB" id="TrichDB:TRFO_38290"/>
<dbReference type="Proteomes" id="UP000179807">
    <property type="component" value="Unassembled WGS sequence"/>
</dbReference>
<dbReference type="OrthoDB" id="381190at2759"/>
<dbReference type="GO" id="GO:0005737">
    <property type="term" value="C:cytoplasm"/>
    <property type="evidence" value="ECO:0007669"/>
    <property type="project" value="TreeGrafter"/>
</dbReference>
<keyword evidence="3" id="KW-0808">Transferase</keyword>
<dbReference type="InterPro" id="IPR050517">
    <property type="entry name" value="DDR_Repair_Kinase"/>
</dbReference>
<feature type="domain" description="FAT" evidence="11">
    <location>
        <begin position="1198"/>
        <end position="1670"/>
    </location>
</feature>
<dbReference type="Gene3D" id="3.30.1010.10">
    <property type="entry name" value="Phosphatidylinositol 3-kinase Catalytic Subunit, Chain A, domain 4"/>
    <property type="match status" value="1"/>
</dbReference>
<evidence type="ECO:0000313" key="14">
    <source>
        <dbReference type="Proteomes" id="UP000179807"/>
    </source>
</evidence>
<dbReference type="InterPro" id="IPR009076">
    <property type="entry name" value="FRB_dom"/>
</dbReference>
<dbReference type="Pfam" id="PF08771">
    <property type="entry name" value="FRB_dom"/>
    <property type="match status" value="1"/>
</dbReference>
<dbReference type="GeneID" id="94846662"/>
<dbReference type="EMBL" id="MLAK01001235">
    <property type="protein sequence ID" value="OHS95604.1"/>
    <property type="molecule type" value="Genomic_DNA"/>
</dbReference>